<dbReference type="AlphaFoldDB" id="A0A504YVX8"/>
<dbReference type="Proteomes" id="UP000316759">
    <property type="component" value="Unassembled WGS sequence"/>
</dbReference>
<name>A0A504YVX8_FASGI</name>
<keyword evidence="2" id="KW-1185">Reference proteome</keyword>
<sequence>MSSTPSRPTSRQQNPKQTGCCQLGGCCGCATKQQTSRRPRKIRQISEPLRPDELNQVHRILAVTLESAHANQKVVNIPL</sequence>
<proteinExistence type="predicted"/>
<evidence type="ECO:0000313" key="1">
    <source>
        <dbReference type="EMBL" id="TPP61988.1"/>
    </source>
</evidence>
<accession>A0A504YVX8</accession>
<reference evidence="1 2" key="1">
    <citation type="submission" date="2019-04" db="EMBL/GenBank/DDBJ databases">
        <title>Annotation for the trematode Fasciola gigantica.</title>
        <authorList>
            <person name="Choi Y.-J."/>
        </authorList>
    </citation>
    <scope>NUCLEOTIDE SEQUENCE [LARGE SCALE GENOMIC DNA]</scope>
    <source>
        <strain evidence="1">Uganda_cow_1</strain>
    </source>
</reference>
<protein>
    <submittedName>
        <fullName evidence="1">Uncharacterized protein</fullName>
    </submittedName>
</protein>
<organism evidence="1 2">
    <name type="scientific">Fasciola gigantica</name>
    <name type="common">Giant liver fluke</name>
    <dbReference type="NCBI Taxonomy" id="46835"/>
    <lineage>
        <taxon>Eukaryota</taxon>
        <taxon>Metazoa</taxon>
        <taxon>Spiralia</taxon>
        <taxon>Lophotrochozoa</taxon>
        <taxon>Platyhelminthes</taxon>
        <taxon>Trematoda</taxon>
        <taxon>Digenea</taxon>
        <taxon>Plagiorchiida</taxon>
        <taxon>Echinostomata</taxon>
        <taxon>Echinostomatoidea</taxon>
        <taxon>Fasciolidae</taxon>
        <taxon>Fasciola</taxon>
    </lineage>
</organism>
<comment type="caution">
    <text evidence="1">The sequence shown here is derived from an EMBL/GenBank/DDBJ whole genome shotgun (WGS) entry which is preliminary data.</text>
</comment>
<gene>
    <name evidence="1" type="ORF">FGIG_00279</name>
</gene>
<evidence type="ECO:0000313" key="2">
    <source>
        <dbReference type="Proteomes" id="UP000316759"/>
    </source>
</evidence>
<dbReference type="EMBL" id="SUNJ01007449">
    <property type="protein sequence ID" value="TPP61988.1"/>
    <property type="molecule type" value="Genomic_DNA"/>
</dbReference>